<evidence type="ECO:0000256" key="1">
    <source>
        <dbReference type="ARBA" id="ARBA00022679"/>
    </source>
</evidence>
<feature type="binding site" evidence="6">
    <location>
        <position position="357"/>
    </location>
    <ligand>
        <name>ATP</name>
        <dbReference type="ChEBI" id="CHEBI:30616"/>
    </ligand>
</feature>
<evidence type="ECO:0000256" key="5">
    <source>
        <dbReference type="ARBA" id="ARBA00037982"/>
    </source>
</evidence>
<feature type="domain" description="Protein kinase" evidence="8">
    <location>
        <begin position="328"/>
        <end position="740"/>
    </location>
</feature>
<dbReference type="SMART" id="SM00220">
    <property type="entry name" value="S_TKc"/>
    <property type="match status" value="1"/>
</dbReference>
<dbReference type="SUPFAM" id="SSF56112">
    <property type="entry name" value="Protein kinase-like (PK-like)"/>
    <property type="match status" value="1"/>
</dbReference>
<dbReference type="InterPro" id="IPR008271">
    <property type="entry name" value="Ser/Thr_kinase_AS"/>
</dbReference>
<dbReference type="InterPro" id="IPR000719">
    <property type="entry name" value="Prot_kinase_dom"/>
</dbReference>
<dbReference type="AlphaFoldDB" id="A0A183UZL7"/>
<dbReference type="GO" id="GO:0004694">
    <property type="term" value="F:eukaryotic translation initiation factor 2alpha kinase activity"/>
    <property type="evidence" value="ECO:0007669"/>
    <property type="project" value="TreeGrafter"/>
</dbReference>
<dbReference type="PROSITE" id="PS00107">
    <property type="entry name" value="PROTEIN_KINASE_ATP"/>
    <property type="match status" value="1"/>
</dbReference>
<reference evidence="11" key="1">
    <citation type="submission" date="2016-06" db="UniProtKB">
        <authorList>
            <consortium name="WormBaseParasite"/>
        </authorList>
    </citation>
    <scope>IDENTIFICATION</scope>
</reference>
<comment type="similarity">
    <text evidence="5">Belongs to the protein kinase superfamily. Ser/Thr protein kinase family. GCN2 subfamily.</text>
</comment>
<dbReference type="EMBL" id="UYWY01021970">
    <property type="protein sequence ID" value="VDM45258.1"/>
    <property type="molecule type" value="Genomic_DNA"/>
</dbReference>
<evidence type="ECO:0000256" key="2">
    <source>
        <dbReference type="ARBA" id="ARBA00022741"/>
    </source>
</evidence>
<dbReference type="Gene3D" id="1.10.510.10">
    <property type="entry name" value="Transferase(Phosphotransferase) domain 1"/>
    <property type="match status" value="1"/>
</dbReference>
<evidence type="ECO:0000259" key="8">
    <source>
        <dbReference type="PROSITE" id="PS50011"/>
    </source>
</evidence>
<accession>A0A183UZL7</accession>
<evidence type="ECO:0000313" key="11">
    <source>
        <dbReference type="WBParaSite" id="TCNE_0001393701-mRNA-1"/>
    </source>
</evidence>
<evidence type="ECO:0000256" key="6">
    <source>
        <dbReference type="PROSITE-ProRule" id="PRU10141"/>
    </source>
</evidence>
<evidence type="ECO:0000313" key="10">
    <source>
        <dbReference type="Proteomes" id="UP000050794"/>
    </source>
</evidence>
<dbReference type="InterPro" id="IPR050339">
    <property type="entry name" value="CC_SR_Kinase"/>
</dbReference>
<dbReference type="InterPro" id="IPR017441">
    <property type="entry name" value="Protein_kinase_ATP_BS"/>
</dbReference>
<dbReference type="GO" id="GO:0005524">
    <property type="term" value="F:ATP binding"/>
    <property type="evidence" value="ECO:0007669"/>
    <property type="project" value="UniProtKB-UniRule"/>
</dbReference>
<dbReference type="WBParaSite" id="TCNE_0001393701-mRNA-1">
    <property type="protein sequence ID" value="TCNE_0001393701-mRNA-1"/>
    <property type="gene ID" value="TCNE_0001393701"/>
</dbReference>
<keyword evidence="10" id="KW-1185">Reference proteome</keyword>
<feature type="region of interest" description="Disordered" evidence="7">
    <location>
        <begin position="272"/>
        <end position="292"/>
    </location>
</feature>
<dbReference type="Proteomes" id="UP000050794">
    <property type="component" value="Unassembled WGS sequence"/>
</dbReference>
<dbReference type="GO" id="GO:0005634">
    <property type="term" value="C:nucleus"/>
    <property type="evidence" value="ECO:0007669"/>
    <property type="project" value="TreeGrafter"/>
</dbReference>
<evidence type="ECO:0000256" key="4">
    <source>
        <dbReference type="ARBA" id="ARBA00022840"/>
    </source>
</evidence>
<keyword evidence="4 6" id="KW-0067">ATP-binding</keyword>
<sequence length="876" mass="98147">MRSAQLVSVEKRRARADIPPGALELARSFRVFHKLMVTSREIFKKANASIALFAEQPNVIHQVSYSTVNSEPYIIPSTAAREDLRRFALTKETARFQPYGTDLAHYGRVLYLHDIALTTLIRRVHEDRERPVEPGSVSNYKGYRSCPMSNAALLAEGTELQRVGFGNEERRGDLGWYVFKSISRLKRNAGNSRLFFDERYQHNDNERDSGRYRTNIIERFGKKLNADEPVSGWWRVGALALCVMLVSMSSVIVIYIQHYRYKVHYASSTVSEDSIPRSSTKPSASSLATATTELSPDEDLMCGRKLSSHRSISTTASQAVPDPFLEDFIPEKLLGRGGYGVVFNCRHRLDDRSYAVKRIAVSDTTSAVERVKREAKAMAKLNHPGIIRYFHTWMERPPEGWQQAKDKEILKKINSENLSVFFESPKISHFEVKSNEFQPAQSSKNLNNGRLSSLSGKMMPNGVTSVYNWKAKATAEFMSPEALSDSWANDDQSASRSTACSSTDFDSSCEQSGINTESSGVVFENASCSEEDCVVGCTRRLSSNTPSGPLEPSAVLVSLQLCQELTLHNWLMVNNRKEDRQLDRMRNWLAQLVCAIDYIHDQGLIHRDLKPQNIFFSADGMNSLKIGDLGLATNYSAAETGEEMREGAIVSSSRHTSNLKGGAYDQKIDVFSLGLIFTEMLIPFQTVMERNVTLSRLQSGILPKAHLVKFSSEVKFISWLTKPDACIRPSCREIMQSEYLRDELASLGMPFTRSCANFASRASENYLQPGFFVNEKGRDVAVELRVYICDSADDSLISYVVGTVQKRWYASYLLPVLRPSLSAALRSADQPSSLSVGITNSNATTNRLRFSQHSLAASRRRRRAADAIVSPCAHAR</sequence>
<reference evidence="9 10" key="2">
    <citation type="submission" date="2018-11" db="EMBL/GenBank/DDBJ databases">
        <authorList>
            <consortium name="Pathogen Informatics"/>
        </authorList>
    </citation>
    <scope>NUCLEOTIDE SEQUENCE [LARGE SCALE GENOMIC DNA]</scope>
</reference>
<name>A0A183UZL7_TOXCA</name>
<organism evidence="10 11">
    <name type="scientific">Toxocara canis</name>
    <name type="common">Canine roundworm</name>
    <dbReference type="NCBI Taxonomy" id="6265"/>
    <lineage>
        <taxon>Eukaryota</taxon>
        <taxon>Metazoa</taxon>
        <taxon>Ecdysozoa</taxon>
        <taxon>Nematoda</taxon>
        <taxon>Chromadorea</taxon>
        <taxon>Rhabditida</taxon>
        <taxon>Spirurina</taxon>
        <taxon>Ascaridomorpha</taxon>
        <taxon>Ascaridoidea</taxon>
        <taxon>Toxocaridae</taxon>
        <taxon>Toxocara</taxon>
    </lineage>
</organism>
<proteinExistence type="inferred from homology"/>
<protein>
    <submittedName>
        <fullName evidence="11">Protein kinase domain-containing protein</fullName>
    </submittedName>
</protein>
<dbReference type="PROSITE" id="PS50011">
    <property type="entry name" value="PROTEIN_KINASE_DOM"/>
    <property type="match status" value="1"/>
</dbReference>
<dbReference type="Gene3D" id="3.30.200.20">
    <property type="entry name" value="Phosphorylase Kinase, domain 1"/>
    <property type="match status" value="1"/>
</dbReference>
<dbReference type="Pfam" id="PF00069">
    <property type="entry name" value="Pkinase"/>
    <property type="match status" value="2"/>
</dbReference>
<evidence type="ECO:0000313" key="9">
    <source>
        <dbReference type="EMBL" id="VDM45258.1"/>
    </source>
</evidence>
<dbReference type="GO" id="GO:0005737">
    <property type="term" value="C:cytoplasm"/>
    <property type="evidence" value="ECO:0007669"/>
    <property type="project" value="TreeGrafter"/>
</dbReference>
<keyword evidence="2 6" id="KW-0547">Nucleotide-binding</keyword>
<dbReference type="PANTHER" id="PTHR11042">
    <property type="entry name" value="EUKARYOTIC TRANSLATION INITIATION FACTOR 2-ALPHA KINASE EIF2-ALPHA KINASE -RELATED"/>
    <property type="match status" value="1"/>
</dbReference>
<evidence type="ECO:0000256" key="7">
    <source>
        <dbReference type="SAM" id="MobiDB-lite"/>
    </source>
</evidence>
<dbReference type="PANTHER" id="PTHR11042:SF91">
    <property type="entry name" value="EUKARYOTIC TRANSLATION INITIATION FACTOR 2-ALPHA KINASE"/>
    <property type="match status" value="1"/>
</dbReference>
<keyword evidence="1" id="KW-0808">Transferase</keyword>
<keyword evidence="3" id="KW-0418">Kinase</keyword>
<evidence type="ECO:0000256" key="3">
    <source>
        <dbReference type="ARBA" id="ARBA00022777"/>
    </source>
</evidence>
<dbReference type="InterPro" id="IPR011009">
    <property type="entry name" value="Kinase-like_dom_sf"/>
</dbReference>
<dbReference type="PROSITE" id="PS00108">
    <property type="entry name" value="PROTEIN_KINASE_ST"/>
    <property type="match status" value="1"/>
</dbReference>
<gene>
    <name evidence="9" type="ORF">TCNE_LOCUS13937</name>
</gene>